<dbReference type="PANTHER" id="PTHR46638:SF1">
    <property type="entry name" value="CORRINOID ADENOSYLTRANSFERASE"/>
    <property type="match status" value="1"/>
</dbReference>
<dbReference type="Pfam" id="PF02572">
    <property type="entry name" value="CobA_CobO_BtuR"/>
    <property type="match status" value="1"/>
</dbReference>
<dbReference type="EMBL" id="JPME01000018">
    <property type="protein sequence ID" value="KEZ89462.1"/>
    <property type="molecule type" value="Genomic_DNA"/>
</dbReference>
<dbReference type="InterPro" id="IPR003724">
    <property type="entry name" value="CblAdoTrfase_CobA"/>
</dbReference>
<dbReference type="Gene3D" id="3.40.50.300">
    <property type="entry name" value="P-loop containing nucleotide triphosphate hydrolases"/>
    <property type="match status" value="1"/>
</dbReference>
<dbReference type="STRING" id="29354.IO98_15960"/>
<dbReference type="PIRSF" id="PIRSF015617">
    <property type="entry name" value="Adensltrnsf_CobA"/>
    <property type="match status" value="1"/>
</dbReference>
<name>A0A084JKH8_9FIRM</name>
<accession>A0A084JKH8</accession>
<dbReference type="PANTHER" id="PTHR46638">
    <property type="entry name" value="CORRINOID ADENOSYLTRANSFERASE"/>
    <property type="match status" value="1"/>
</dbReference>
<reference evidence="1 2" key="1">
    <citation type="submission" date="2014-07" db="EMBL/GenBank/DDBJ databases">
        <title>Draft genome of Clostridium celerecrescens 152B isolated from sediments associated with methane hydrate from Krishna Godavari basin.</title>
        <authorList>
            <person name="Honkalas V.S."/>
            <person name="Dabir A.P."/>
            <person name="Arora P."/>
            <person name="Dhakephalkar P.K."/>
        </authorList>
    </citation>
    <scope>NUCLEOTIDE SEQUENCE [LARGE SCALE GENOMIC DNA]</scope>
    <source>
        <strain evidence="1 2">152B</strain>
    </source>
</reference>
<dbReference type="RefSeq" id="WP_038282706.1">
    <property type="nucleotide sequence ID" value="NZ_JPME01000018.1"/>
</dbReference>
<dbReference type="InterPro" id="IPR027417">
    <property type="entry name" value="P-loop_NTPase"/>
</dbReference>
<keyword evidence="1" id="KW-0808">Transferase</keyword>
<comment type="caution">
    <text evidence="1">The sequence shown here is derived from an EMBL/GenBank/DDBJ whole genome shotgun (WGS) entry which is preliminary data.</text>
</comment>
<evidence type="ECO:0000313" key="2">
    <source>
        <dbReference type="Proteomes" id="UP000028525"/>
    </source>
</evidence>
<protein>
    <submittedName>
        <fullName evidence="1">Cob(I)yrinic acid a c-diamide adenosyltransferase</fullName>
    </submittedName>
</protein>
<dbReference type="GO" id="GO:0008817">
    <property type="term" value="F:corrinoid adenosyltransferase activity"/>
    <property type="evidence" value="ECO:0007669"/>
    <property type="project" value="InterPro"/>
</dbReference>
<organism evidence="1 2">
    <name type="scientific">Lacrimispora celerecrescens</name>
    <dbReference type="NCBI Taxonomy" id="29354"/>
    <lineage>
        <taxon>Bacteria</taxon>
        <taxon>Bacillati</taxon>
        <taxon>Bacillota</taxon>
        <taxon>Clostridia</taxon>
        <taxon>Lachnospirales</taxon>
        <taxon>Lachnospiraceae</taxon>
        <taxon>Lacrimispora</taxon>
    </lineage>
</organism>
<proteinExistence type="predicted"/>
<evidence type="ECO:0000313" key="1">
    <source>
        <dbReference type="EMBL" id="KEZ89462.1"/>
    </source>
</evidence>
<dbReference type="Proteomes" id="UP000028525">
    <property type="component" value="Unassembled WGS sequence"/>
</dbReference>
<gene>
    <name evidence="1" type="ORF">IO98_15960</name>
</gene>
<dbReference type="SUPFAM" id="SSF52540">
    <property type="entry name" value="P-loop containing nucleoside triphosphate hydrolases"/>
    <property type="match status" value="1"/>
</dbReference>
<sequence>MNKGAIQVICGEGKGKTAAAMGMGIGALTKNKTVIMIQFLKGCPGRDSFDIMKRLEPEMKIFRFEKSDCFFESLSKEQQEEERMNIRNGLNFARKVVSTGECDMLILDEILGLLDQKIIEAEELAKLLQSKVDEMEVILTGKVFQKEMEPYVDSILEINHVKVDNTK</sequence>
<keyword evidence="2" id="KW-1185">Reference proteome</keyword>
<dbReference type="AlphaFoldDB" id="A0A084JKH8"/>
<dbReference type="OrthoDB" id="9810309at2"/>
<dbReference type="GO" id="GO:0009236">
    <property type="term" value="P:cobalamin biosynthetic process"/>
    <property type="evidence" value="ECO:0007669"/>
    <property type="project" value="InterPro"/>
</dbReference>
<dbReference type="GO" id="GO:0005524">
    <property type="term" value="F:ATP binding"/>
    <property type="evidence" value="ECO:0007669"/>
    <property type="project" value="InterPro"/>
</dbReference>